<dbReference type="Proteomes" id="UP000748308">
    <property type="component" value="Unassembled WGS sequence"/>
</dbReference>
<dbReference type="Gene3D" id="3.40.50.300">
    <property type="entry name" value="P-loop containing nucleotide triphosphate hydrolases"/>
    <property type="match status" value="1"/>
</dbReference>
<sequence>MAARADRGLDRPARSDRQPRGARLRRLPGDDAQQPGCLGAWAGRAPRGNAVKPRRPSSPAGRNPEASIGPQSEPGAARQPEGRARVGHRGLIDPAIEVHGLGFNYPGGPPVLVDVDFSVDRGATLVIIGPNGGGKTTLLKILLGVL</sequence>
<dbReference type="GO" id="GO:0016887">
    <property type="term" value="F:ATP hydrolysis activity"/>
    <property type="evidence" value="ECO:0007669"/>
    <property type="project" value="InterPro"/>
</dbReference>
<dbReference type="EMBL" id="VGIY01000509">
    <property type="protein sequence ID" value="MBM3318843.1"/>
    <property type="molecule type" value="Genomic_DNA"/>
</dbReference>
<evidence type="ECO:0000256" key="2">
    <source>
        <dbReference type="SAM" id="MobiDB-lite"/>
    </source>
</evidence>
<dbReference type="Pfam" id="PF00005">
    <property type="entry name" value="ABC_tran"/>
    <property type="match status" value="1"/>
</dbReference>
<name>A0A938BPY9_UNCEI</name>
<reference evidence="4" key="1">
    <citation type="submission" date="2019-03" db="EMBL/GenBank/DDBJ databases">
        <title>Lake Tanganyika Metagenome-Assembled Genomes (MAGs).</title>
        <authorList>
            <person name="Tran P."/>
        </authorList>
    </citation>
    <scope>NUCLEOTIDE SEQUENCE</scope>
    <source>
        <strain evidence="4">M_DeepCast_400m_m2_100</strain>
    </source>
</reference>
<dbReference type="PANTHER" id="PTHR19211">
    <property type="entry name" value="ATP-BINDING TRANSPORT PROTEIN-RELATED"/>
    <property type="match status" value="1"/>
</dbReference>
<feature type="region of interest" description="Disordered" evidence="2">
    <location>
        <begin position="1"/>
        <end position="87"/>
    </location>
</feature>
<dbReference type="InterPro" id="IPR003439">
    <property type="entry name" value="ABC_transporter-like_ATP-bd"/>
</dbReference>
<proteinExistence type="predicted"/>
<feature type="domain" description="ABC transporter" evidence="3">
    <location>
        <begin position="114"/>
        <end position="145"/>
    </location>
</feature>
<dbReference type="InterPro" id="IPR027417">
    <property type="entry name" value="P-loop_NTPase"/>
</dbReference>
<keyword evidence="4" id="KW-0067">ATP-binding</keyword>
<organism evidence="4 5">
    <name type="scientific">Eiseniibacteriota bacterium</name>
    <dbReference type="NCBI Taxonomy" id="2212470"/>
    <lineage>
        <taxon>Bacteria</taxon>
        <taxon>Candidatus Eiseniibacteriota</taxon>
    </lineage>
</organism>
<evidence type="ECO:0000313" key="4">
    <source>
        <dbReference type="EMBL" id="MBM3318843.1"/>
    </source>
</evidence>
<dbReference type="InterPro" id="IPR050611">
    <property type="entry name" value="ABCF"/>
</dbReference>
<evidence type="ECO:0000313" key="5">
    <source>
        <dbReference type="Proteomes" id="UP000748308"/>
    </source>
</evidence>
<feature type="compositionally biased region" description="Basic and acidic residues" evidence="2">
    <location>
        <begin position="1"/>
        <end position="19"/>
    </location>
</feature>
<dbReference type="SUPFAM" id="SSF52540">
    <property type="entry name" value="P-loop containing nucleoside triphosphate hydrolases"/>
    <property type="match status" value="1"/>
</dbReference>
<protein>
    <submittedName>
        <fullName evidence="4">ATP-binding cassette domain-containing protein</fullName>
    </submittedName>
</protein>
<keyword evidence="1" id="KW-0677">Repeat</keyword>
<evidence type="ECO:0000256" key="1">
    <source>
        <dbReference type="ARBA" id="ARBA00022737"/>
    </source>
</evidence>
<keyword evidence="4" id="KW-0547">Nucleotide-binding</keyword>
<comment type="caution">
    <text evidence="4">The sequence shown here is derived from an EMBL/GenBank/DDBJ whole genome shotgun (WGS) entry which is preliminary data.</text>
</comment>
<dbReference type="GO" id="GO:0005524">
    <property type="term" value="F:ATP binding"/>
    <property type="evidence" value="ECO:0007669"/>
    <property type="project" value="UniProtKB-KW"/>
</dbReference>
<accession>A0A938BPY9</accession>
<evidence type="ECO:0000259" key="3">
    <source>
        <dbReference type="Pfam" id="PF00005"/>
    </source>
</evidence>
<gene>
    <name evidence="4" type="ORF">FJY75_13425</name>
</gene>
<feature type="non-terminal residue" evidence="4">
    <location>
        <position position="146"/>
    </location>
</feature>
<dbReference type="PANTHER" id="PTHR19211:SF14">
    <property type="entry name" value="ATP-BINDING CASSETTE SUB-FAMILY F MEMBER 1"/>
    <property type="match status" value="1"/>
</dbReference>
<dbReference type="AlphaFoldDB" id="A0A938BPY9"/>